<protein>
    <submittedName>
        <fullName evidence="1">Uncharacterized protein</fullName>
    </submittedName>
</protein>
<sequence length="125" mass="14205">MIMGKNLLCTQKCLYKRHFFVYYFAHRWMPLSILCLGRLWKEEATASGGNALSTLKRFGEDYVRADFSRATLGSYRRIMVPLLPVEPGGELPKGASRTMDLGKLQPTQDEMNAARRAAGVINRYN</sequence>
<evidence type="ECO:0000313" key="1">
    <source>
        <dbReference type="EMBL" id="PJC52971.1"/>
    </source>
</evidence>
<gene>
    <name evidence="1" type="ORF">CO030_00105</name>
</gene>
<name>A0A2M8FB79_9BACT</name>
<dbReference type="AlphaFoldDB" id="A0A2M8FB79"/>
<dbReference type="EMBL" id="PFRH01000004">
    <property type="protein sequence ID" value="PJC52971.1"/>
    <property type="molecule type" value="Genomic_DNA"/>
</dbReference>
<reference evidence="2" key="1">
    <citation type="submission" date="2017-09" db="EMBL/GenBank/DDBJ databases">
        <title>Depth-based differentiation of microbial function through sediment-hosted aquifers and enrichment of novel symbionts in the deep terrestrial subsurface.</title>
        <authorList>
            <person name="Probst A.J."/>
            <person name="Ladd B."/>
            <person name="Jarett J.K."/>
            <person name="Geller-Mcgrath D.E."/>
            <person name="Sieber C.M.K."/>
            <person name="Emerson J.B."/>
            <person name="Anantharaman K."/>
            <person name="Thomas B.C."/>
            <person name="Malmstrom R."/>
            <person name="Stieglmeier M."/>
            <person name="Klingl A."/>
            <person name="Woyke T."/>
            <person name="Ryan C.M."/>
            <person name="Banfield J.F."/>
        </authorList>
    </citation>
    <scope>NUCLEOTIDE SEQUENCE [LARGE SCALE GENOMIC DNA]</scope>
</reference>
<comment type="caution">
    <text evidence="1">The sequence shown here is derived from an EMBL/GenBank/DDBJ whole genome shotgun (WGS) entry which is preliminary data.</text>
</comment>
<accession>A0A2M8FB79</accession>
<dbReference type="Proteomes" id="UP000231456">
    <property type="component" value="Unassembled WGS sequence"/>
</dbReference>
<evidence type="ECO:0000313" key="2">
    <source>
        <dbReference type="Proteomes" id="UP000231456"/>
    </source>
</evidence>
<organism evidence="1 2">
    <name type="scientific">Candidatus Magasanikbacteria bacterium CG_4_9_14_0_2_um_filter_42_11</name>
    <dbReference type="NCBI Taxonomy" id="1974643"/>
    <lineage>
        <taxon>Bacteria</taxon>
        <taxon>Candidatus Magasanikiibacteriota</taxon>
    </lineage>
</organism>
<proteinExistence type="predicted"/>